<gene>
    <name evidence="10" type="ORF">L227DRAFT_648719</name>
</gene>
<evidence type="ECO:0000256" key="1">
    <source>
        <dbReference type="ARBA" id="ARBA00004443"/>
    </source>
</evidence>
<dbReference type="STRING" id="1328759.A0A5C2SYR7"/>
<evidence type="ECO:0000313" key="10">
    <source>
        <dbReference type="EMBL" id="RPD65896.1"/>
    </source>
</evidence>
<protein>
    <recommendedName>
        <fullName evidence="9">Complex III subunit 7</fullName>
    </recommendedName>
</protein>
<name>A0A5C2SYR7_9APHY</name>
<proteinExistence type="inferred from homology"/>
<dbReference type="AlphaFoldDB" id="A0A5C2SYR7"/>
<dbReference type="PANTHER" id="PTHR12022:SF0">
    <property type="entry name" value="CYTOCHROME B-C1 COMPLEX SUBUNIT 7"/>
    <property type="match status" value="1"/>
</dbReference>
<evidence type="ECO:0000256" key="3">
    <source>
        <dbReference type="ARBA" id="ARBA00022448"/>
    </source>
</evidence>
<evidence type="ECO:0000256" key="5">
    <source>
        <dbReference type="ARBA" id="ARBA00022792"/>
    </source>
</evidence>
<dbReference type="Proteomes" id="UP000313359">
    <property type="component" value="Unassembled WGS sequence"/>
</dbReference>
<comment type="subcellular location">
    <subcellularLocation>
        <location evidence="1">Mitochondrion inner membrane</location>
        <topology evidence="1">Peripheral membrane protein</topology>
        <orientation evidence="1">Matrix side</orientation>
    </subcellularLocation>
</comment>
<dbReference type="PANTHER" id="PTHR12022">
    <property type="entry name" value="UBIQUINOL-CYTOCHROME C REDUCTASE COMPLEX 14 KD PROTEIN"/>
    <property type="match status" value="1"/>
</dbReference>
<evidence type="ECO:0000256" key="6">
    <source>
        <dbReference type="ARBA" id="ARBA00022982"/>
    </source>
</evidence>
<keyword evidence="8" id="KW-0472">Membrane</keyword>
<evidence type="ECO:0000256" key="4">
    <source>
        <dbReference type="ARBA" id="ARBA00022660"/>
    </source>
</evidence>
<organism evidence="10 11">
    <name type="scientific">Lentinus tigrinus ALCF2SS1-6</name>
    <dbReference type="NCBI Taxonomy" id="1328759"/>
    <lineage>
        <taxon>Eukaryota</taxon>
        <taxon>Fungi</taxon>
        <taxon>Dikarya</taxon>
        <taxon>Basidiomycota</taxon>
        <taxon>Agaricomycotina</taxon>
        <taxon>Agaricomycetes</taxon>
        <taxon>Polyporales</taxon>
        <taxon>Polyporaceae</taxon>
        <taxon>Lentinus</taxon>
    </lineage>
</organism>
<dbReference type="InterPro" id="IPR003197">
    <property type="entry name" value="QCR7"/>
</dbReference>
<keyword evidence="3" id="KW-0813">Transport</keyword>
<keyword evidence="5" id="KW-0999">Mitochondrion inner membrane</keyword>
<keyword evidence="6" id="KW-0249">Electron transport</keyword>
<evidence type="ECO:0000256" key="7">
    <source>
        <dbReference type="ARBA" id="ARBA00023128"/>
    </source>
</evidence>
<evidence type="ECO:0000256" key="8">
    <source>
        <dbReference type="ARBA" id="ARBA00023136"/>
    </source>
</evidence>
<dbReference type="FunFam" id="1.10.1090.10:FF:000001">
    <property type="entry name" value="Cytochrome b-c1 complex subunit 7"/>
    <property type="match status" value="1"/>
</dbReference>
<evidence type="ECO:0000256" key="9">
    <source>
        <dbReference type="ARBA" id="ARBA00031684"/>
    </source>
</evidence>
<dbReference type="EMBL" id="ML122251">
    <property type="protein sequence ID" value="RPD65896.1"/>
    <property type="molecule type" value="Genomic_DNA"/>
</dbReference>
<dbReference type="SUPFAM" id="SSF81524">
    <property type="entry name" value="14 kDa protein of cytochrome bc1 complex (Ubiquinol-cytochrome c reductase)"/>
    <property type="match status" value="1"/>
</dbReference>
<keyword evidence="11" id="KW-1185">Reference proteome</keyword>
<sequence length="129" mass="15336">MTIAGPLGVSFASTIRRNRTLYRWFKPLSDWYANVAGHRKVGLKYDDLLVEERPDVERAIARLTPREQFDRAFRFKRASQCSVLHDNLPKDQWIKPEEDVRYLKPHVVDVVKEDLERAKWDNIEVKRTR</sequence>
<keyword evidence="7" id="KW-0496">Mitochondrion</keyword>
<dbReference type="Gene3D" id="1.10.1090.10">
    <property type="entry name" value="Cytochrome b-c1 complex subunit 7"/>
    <property type="match status" value="1"/>
</dbReference>
<comment type="similarity">
    <text evidence="2">Belongs to the UQCRB/QCR7 family.</text>
</comment>
<dbReference type="InterPro" id="IPR036544">
    <property type="entry name" value="QCR7_sf"/>
</dbReference>
<evidence type="ECO:0000313" key="11">
    <source>
        <dbReference type="Proteomes" id="UP000313359"/>
    </source>
</evidence>
<accession>A0A5C2SYR7</accession>
<keyword evidence="4" id="KW-0679">Respiratory chain</keyword>
<reference evidence="10" key="1">
    <citation type="journal article" date="2018" name="Genome Biol. Evol.">
        <title>Genomics and development of Lentinus tigrinus, a white-rot wood-decaying mushroom with dimorphic fruiting bodies.</title>
        <authorList>
            <person name="Wu B."/>
            <person name="Xu Z."/>
            <person name="Knudson A."/>
            <person name="Carlson A."/>
            <person name="Chen N."/>
            <person name="Kovaka S."/>
            <person name="LaButti K."/>
            <person name="Lipzen A."/>
            <person name="Pennachio C."/>
            <person name="Riley R."/>
            <person name="Schakwitz W."/>
            <person name="Umezawa K."/>
            <person name="Ohm R.A."/>
            <person name="Grigoriev I.V."/>
            <person name="Nagy L.G."/>
            <person name="Gibbons J."/>
            <person name="Hibbett D."/>
        </authorList>
    </citation>
    <scope>NUCLEOTIDE SEQUENCE [LARGE SCALE GENOMIC DNA]</scope>
    <source>
        <strain evidence="10">ALCF2SS1-6</strain>
    </source>
</reference>
<dbReference type="GO" id="GO:0006122">
    <property type="term" value="P:mitochondrial electron transport, ubiquinol to cytochrome c"/>
    <property type="evidence" value="ECO:0007669"/>
    <property type="project" value="InterPro"/>
</dbReference>
<dbReference type="Pfam" id="PF02271">
    <property type="entry name" value="UCR_14kD"/>
    <property type="match status" value="1"/>
</dbReference>
<evidence type="ECO:0000256" key="2">
    <source>
        <dbReference type="ARBA" id="ARBA00008554"/>
    </source>
</evidence>
<dbReference type="GO" id="GO:0005743">
    <property type="term" value="C:mitochondrial inner membrane"/>
    <property type="evidence" value="ECO:0007669"/>
    <property type="project" value="UniProtKB-SubCell"/>
</dbReference>
<dbReference type="GO" id="GO:0045275">
    <property type="term" value="C:respiratory chain complex III"/>
    <property type="evidence" value="ECO:0007669"/>
    <property type="project" value="InterPro"/>
</dbReference>
<dbReference type="OrthoDB" id="425749at2759"/>